<organism evidence="2 3">
    <name type="scientific">Kineococcus radiotolerans</name>
    <dbReference type="NCBI Taxonomy" id="131568"/>
    <lineage>
        <taxon>Bacteria</taxon>
        <taxon>Bacillati</taxon>
        <taxon>Actinomycetota</taxon>
        <taxon>Actinomycetes</taxon>
        <taxon>Kineosporiales</taxon>
        <taxon>Kineosporiaceae</taxon>
        <taxon>Kineococcus</taxon>
    </lineage>
</organism>
<evidence type="ECO:0000313" key="2">
    <source>
        <dbReference type="EMBL" id="MBB2903342.1"/>
    </source>
</evidence>
<proteinExistence type="predicted"/>
<dbReference type="RefSeq" id="WP_183392959.1">
    <property type="nucleotide sequence ID" value="NZ_JACHVY010000007.1"/>
</dbReference>
<accession>A0A7W4TRG0</accession>
<evidence type="ECO:0000256" key="1">
    <source>
        <dbReference type="SAM" id="MobiDB-lite"/>
    </source>
</evidence>
<name>A0A7W4TRG0_KINRA</name>
<reference evidence="2 3" key="1">
    <citation type="submission" date="2020-08" db="EMBL/GenBank/DDBJ databases">
        <title>The Agave Microbiome: Exploring the role of microbial communities in plant adaptations to desert environments.</title>
        <authorList>
            <person name="Partida-Martinez L.P."/>
        </authorList>
    </citation>
    <scope>NUCLEOTIDE SEQUENCE [LARGE SCALE GENOMIC DNA]</scope>
    <source>
        <strain evidence="2 3">AS2.23</strain>
    </source>
</reference>
<dbReference type="Proteomes" id="UP000533269">
    <property type="component" value="Unassembled WGS sequence"/>
</dbReference>
<feature type="region of interest" description="Disordered" evidence="1">
    <location>
        <begin position="42"/>
        <end position="69"/>
    </location>
</feature>
<gene>
    <name evidence="2" type="ORF">FHR75_004184</name>
</gene>
<protein>
    <submittedName>
        <fullName evidence="2">Uncharacterized protein</fullName>
    </submittedName>
</protein>
<reference evidence="2 3" key="2">
    <citation type="submission" date="2020-08" db="EMBL/GenBank/DDBJ databases">
        <authorList>
            <person name="Partida-Martinez L."/>
            <person name="Huntemann M."/>
            <person name="Clum A."/>
            <person name="Wang J."/>
            <person name="Palaniappan K."/>
            <person name="Ritter S."/>
            <person name="Chen I.-M."/>
            <person name="Stamatis D."/>
            <person name="Reddy T."/>
            <person name="O'Malley R."/>
            <person name="Daum C."/>
            <person name="Shapiro N."/>
            <person name="Ivanova N."/>
            <person name="Kyrpides N."/>
            <person name="Woyke T."/>
        </authorList>
    </citation>
    <scope>NUCLEOTIDE SEQUENCE [LARGE SCALE GENOMIC DNA]</scope>
    <source>
        <strain evidence="2 3">AS2.23</strain>
    </source>
</reference>
<dbReference type="EMBL" id="JACHVY010000007">
    <property type="protein sequence ID" value="MBB2903342.1"/>
    <property type="molecule type" value="Genomic_DNA"/>
</dbReference>
<dbReference type="AlphaFoldDB" id="A0A7W4TRG0"/>
<evidence type="ECO:0000313" key="3">
    <source>
        <dbReference type="Proteomes" id="UP000533269"/>
    </source>
</evidence>
<comment type="caution">
    <text evidence="2">The sequence shown here is derived from an EMBL/GenBank/DDBJ whole genome shotgun (WGS) entry which is preliminary data.</text>
</comment>
<sequence length="139" mass="15599">MDHEDSTTVKSLKLPAGWRLQWRSDDHWRQVHARQHRVEMAGRLDPAEASDWTPWSGAEPLEGRGGGRWDGTPTWWSLVGELLDGAGVEVVLADGHRPPVLQVGRAWACTWVSPPQPATVHRGASELTFPFYKPDYLPD</sequence>